<gene>
    <name evidence="1" type="ORF">L6164_026645</name>
</gene>
<evidence type="ECO:0000313" key="2">
    <source>
        <dbReference type="Proteomes" id="UP000828941"/>
    </source>
</evidence>
<accession>A0ACB9LR38</accession>
<organism evidence="1 2">
    <name type="scientific">Bauhinia variegata</name>
    <name type="common">Purple orchid tree</name>
    <name type="synonym">Phanera variegata</name>
    <dbReference type="NCBI Taxonomy" id="167791"/>
    <lineage>
        <taxon>Eukaryota</taxon>
        <taxon>Viridiplantae</taxon>
        <taxon>Streptophyta</taxon>
        <taxon>Embryophyta</taxon>
        <taxon>Tracheophyta</taxon>
        <taxon>Spermatophyta</taxon>
        <taxon>Magnoliopsida</taxon>
        <taxon>eudicotyledons</taxon>
        <taxon>Gunneridae</taxon>
        <taxon>Pentapetalae</taxon>
        <taxon>rosids</taxon>
        <taxon>fabids</taxon>
        <taxon>Fabales</taxon>
        <taxon>Fabaceae</taxon>
        <taxon>Cercidoideae</taxon>
        <taxon>Cercideae</taxon>
        <taxon>Bauhiniinae</taxon>
        <taxon>Bauhinia</taxon>
    </lineage>
</organism>
<protein>
    <submittedName>
        <fullName evidence="1">Uncharacterized protein</fullName>
    </submittedName>
</protein>
<proteinExistence type="predicted"/>
<sequence length="217" mass="24023">MDQRPAKLGETLVLDEAKKGEVQDLSKEKGKTGAGNAETSIDITEEGDGKEMKTKPVDDKQKEETTRNNLSCDSENLILIVATLLTTVTYQAVLSPPPYIWKEGTKLDTGCLFKKSKDTFSLHGTTHECPARNFYLFIILNTASFMSSVIMIFLQCPEKLRFLVYLITAMLLGNYINLLINLSPDVLSFLVAYAGGIICSLVLLTVTVTQFAKDSRK</sequence>
<comment type="caution">
    <text evidence="1">The sequence shown here is derived from an EMBL/GenBank/DDBJ whole genome shotgun (WGS) entry which is preliminary data.</text>
</comment>
<reference evidence="1 2" key="1">
    <citation type="journal article" date="2022" name="DNA Res.">
        <title>Chromosomal-level genome assembly of the orchid tree Bauhinia variegata (Leguminosae; Cercidoideae) supports the allotetraploid origin hypothesis of Bauhinia.</title>
        <authorList>
            <person name="Zhong Y."/>
            <person name="Chen Y."/>
            <person name="Zheng D."/>
            <person name="Pang J."/>
            <person name="Liu Y."/>
            <person name="Luo S."/>
            <person name="Meng S."/>
            <person name="Qian L."/>
            <person name="Wei D."/>
            <person name="Dai S."/>
            <person name="Zhou R."/>
        </authorList>
    </citation>
    <scope>NUCLEOTIDE SEQUENCE [LARGE SCALE GENOMIC DNA]</scope>
    <source>
        <strain evidence="1">BV-YZ2020</strain>
    </source>
</reference>
<dbReference type="EMBL" id="CM039436">
    <property type="protein sequence ID" value="KAI4313686.1"/>
    <property type="molecule type" value="Genomic_DNA"/>
</dbReference>
<keyword evidence="2" id="KW-1185">Reference proteome</keyword>
<name>A0ACB9LR38_BAUVA</name>
<evidence type="ECO:0000313" key="1">
    <source>
        <dbReference type="EMBL" id="KAI4313686.1"/>
    </source>
</evidence>
<dbReference type="Proteomes" id="UP000828941">
    <property type="component" value="Chromosome 11"/>
</dbReference>